<protein>
    <submittedName>
        <fullName evidence="3">Uncharacterized protein</fullName>
    </submittedName>
</protein>
<dbReference type="RefSeq" id="WP_199110623.1">
    <property type="nucleotide sequence ID" value="NZ_JAHWXQ010000003.1"/>
</dbReference>
<comment type="caution">
    <text evidence="3">The sequence shown here is derived from an EMBL/GenBank/DDBJ whole genome shotgun (WGS) entry which is preliminary data.</text>
</comment>
<feature type="signal peptide" evidence="2">
    <location>
        <begin position="1"/>
        <end position="24"/>
    </location>
</feature>
<organism evidence="3 4">
    <name type="scientific">Pontibacter populi</name>
    <dbReference type="NCBI Taxonomy" id="890055"/>
    <lineage>
        <taxon>Bacteria</taxon>
        <taxon>Pseudomonadati</taxon>
        <taxon>Bacteroidota</taxon>
        <taxon>Cytophagia</taxon>
        <taxon>Cytophagales</taxon>
        <taxon>Hymenobacteraceae</taxon>
        <taxon>Pontibacter</taxon>
    </lineage>
</organism>
<reference evidence="3 4" key="1">
    <citation type="submission" date="2021-07" db="EMBL/GenBank/DDBJ databases">
        <authorList>
            <person name="Kim M.K."/>
        </authorList>
    </citation>
    <scope>NUCLEOTIDE SEQUENCE [LARGE SCALE GENOMIC DNA]</scope>
    <source>
        <strain evidence="3 4">HLY7-15</strain>
    </source>
</reference>
<keyword evidence="4" id="KW-1185">Reference proteome</keyword>
<name>A0ABS6XDS2_9BACT</name>
<accession>A0ABS6XDS2</accession>
<proteinExistence type="predicted"/>
<evidence type="ECO:0000256" key="1">
    <source>
        <dbReference type="SAM" id="MobiDB-lite"/>
    </source>
</evidence>
<feature type="compositionally biased region" description="Low complexity" evidence="1">
    <location>
        <begin position="111"/>
        <end position="123"/>
    </location>
</feature>
<sequence>MTYKNILFSLITGFLLLAATQSFAQNTPTIEEQKKEQEFAKEKKIRDEIRLQNAKELKADTKANAKITEAKAKEAKRIDKEASYAAKQAKRAAAMEAKAQRNRADADKQAIKSAKANKKAGNN</sequence>
<feature type="chain" id="PRO_5047054383" evidence="2">
    <location>
        <begin position="25"/>
        <end position="123"/>
    </location>
</feature>
<dbReference type="Proteomes" id="UP000774935">
    <property type="component" value="Unassembled WGS sequence"/>
</dbReference>
<keyword evidence="2" id="KW-0732">Signal</keyword>
<feature type="compositionally biased region" description="Basic and acidic residues" evidence="1">
    <location>
        <begin position="98"/>
        <end position="110"/>
    </location>
</feature>
<evidence type="ECO:0000313" key="3">
    <source>
        <dbReference type="EMBL" id="MBW3366135.1"/>
    </source>
</evidence>
<gene>
    <name evidence="3" type="ORF">KYK27_13815</name>
</gene>
<evidence type="ECO:0000256" key="2">
    <source>
        <dbReference type="SAM" id="SignalP"/>
    </source>
</evidence>
<dbReference type="EMBL" id="JAHWXQ010000003">
    <property type="protein sequence ID" value="MBW3366135.1"/>
    <property type="molecule type" value="Genomic_DNA"/>
</dbReference>
<feature type="region of interest" description="Disordered" evidence="1">
    <location>
        <begin position="93"/>
        <end position="123"/>
    </location>
</feature>
<evidence type="ECO:0000313" key="4">
    <source>
        <dbReference type="Proteomes" id="UP000774935"/>
    </source>
</evidence>